<proteinExistence type="predicted"/>
<accession>A0A4R4ZB73</accession>
<dbReference type="EMBL" id="SMKQ01000008">
    <property type="protein sequence ID" value="TDD54624.1"/>
    <property type="molecule type" value="Genomic_DNA"/>
</dbReference>
<dbReference type="RefSeq" id="WP_132609280.1">
    <property type="nucleotide sequence ID" value="NZ_SMKQ01000008.1"/>
</dbReference>
<dbReference type="AlphaFoldDB" id="A0A4R4ZB73"/>
<organism evidence="1 2">
    <name type="scientific">Nonomuraea terrae</name>
    <dbReference type="NCBI Taxonomy" id="2530383"/>
    <lineage>
        <taxon>Bacteria</taxon>
        <taxon>Bacillati</taxon>
        <taxon>Actinomycetota</taxon>
        <taxon>Actinomycetes</taxon>
        <taxon>Streptosporangiales</taxon>
        <taxon>Streptosporangiaceae</taxon>
        <taxon>Nonomuraea</taxon>
    </lineage>
</organism>
<dbReference type="Proteomes" id="UP000295302">
    <property type="component" value="Unassembled WGS sequence"/>
</dbReference>
<reference evidence="1 2" key="1">
    <citation type="submission" date="2019-03" db="EMBL/GenBank/DDBJ databases">
        <title>Draft genome sequences of novel Actinobacteria.</title>
        <authorList>
            <person name="Sahin N."/>
            <person name="Ay H."/>
            <person name="Saygin H."/>
        </authorList>
    </citation>
    <scope>NUCLEOTIDE SEQUENCE [LARGE SCALE GENOMIC DNA]</scope>
    <source>
        <strain evidence="1 2">CH32</strain>
    </source>
</reference>
<comment type="caution">
    <text evidence="1">The sequence shown here is derived from an EMBL/GenBank/DDBJ whole genome shotgun (WGS) entry which is preliminary data.</text>
</comment>
<sequence length="109" mass="12674">MTDADLPAILSDLVKPCWRHQFEVSDAGWWLTRDGARCHDAPWHPQDEVDALIAATLLYMLNEAGPVPIREEFRSRTMVDERLRERLMVAAYGLYMRHMRRRIGPPASR</sequence>
<evidence type="ECO:0000313" key="2">
    <source>
        <dbReference type="Proteomes" id="UP000295302"/>
    </source>
</evidence>
<keyword evidence="2" id="KW-1185">Reference proteome</keyword>
<name>A0A4R4ZB73_9ACTN</name>
<evidence type="ECO:0000313" key="1">
    <source>
        <dbReference type="EMBL" id="TDD54624.1"/>
    </source>
</evidence>
<gene>
    <name evidence="1" type="ORF">E1286_05395</name>
</gene>
<protein>
    <submittedName>
        <fullName evidence="1">Uncharacterized protein</fullName>
    </submittedName>
</protein>